<keyword evidence="1" id="KW-0812">Transmembrane</keyword>
<keyword evidence="1" id="KW-0472">Membrane</keyword>
<dbReference type="Proteomes" id="UP000256838">
    <property type="component" value="Unassembled WGS sequence"/>
</dbReference>
<keyword evidence="3" id="KW-1185">Reference proteome</keyword>
<name>A0A3D8JPL5_9BURK</name>
<feature type="transmembrane region" description="Helical" evidence="1">
    <location>
        <begin position="121"/>
        <end position="140"/>
    </location>
</feature>
<sequence length="148" mass="16252">MFMNLIPKPVQALLAALLTAFIVAPFLFLLPVPPTDRSALIALVVIFIVASCSARLYLKFAPLNQRALLGLLTMGAVLNVLTPIAFRLLPGALLDRMILDVIAPLFGLDGEYAHDAAGYELWWEIWLSLALIALSIRWVVRRTALSKA</sequence>
<evidence type="ECO:0000313" key="2">
    <source>
        <dbReference type="EMBL" id="RDU94957.1"/>
    </source>
</evidence>
<gene>
    <name evidence="2" type="ORF">DWV00_31325</name>
</gene>
<keyword evidence="1" id="KW-1133">Transmembrane helix</keyword>
<feature type="transmembrane region" description="Helical" evidence="1">
    <location>
        <begin position="12"/>
        <end position="32"/>
    </location>
</feature>
<evidence type="ECO:0000256" key="1">
    <source>
        <dbReference type="SAM" id="Phobius"/>
    </source>
</evidence>
<feature type="transmembrane region" description="Helical" evidence="1">
    <location>
        <begin position="38"/>
        <end position="58"/>
    </location>
</feature>
<dbReference type="AlphaFoldDB" id="A0A3D8JPL5"/>
<organism evidence="2 3">
    <name type="scientific">Trinickia dinghuensis</name>
    <dbReference type="NCBI Taxonomy" id="2291023"/>
    <lineage>
        <taxon>Bacteria</taxon>
        <taxon>Pseudomonadati</taxon>
        <taxon>Pseudomonadota</taxon>
        <taxon>Betaproteobacteria</taxon>
        <taxon>Burkholderiales</taxon>
        <taxon>Burkholderiaceae</taxon>
        <taxon>Trinickia</taxon>
    </lineage>
</organism>
<dbReference type="EMBL" id="QRGA01000024">
    <property type="protein sequence ID" value="RDU94957.1"/>
    <property type="molecule type" value="Genomic_DNA"/>
</dbReference>
<comment type="caution">
    <text evidence="2">The sequence shown here is derived from an EMBL/GenBank/DDBJ whole genome shotgun (WGS) entry which is preliminary data.</text>
</comment>
<evidence type="ECO:0000313" key="3">
    <source>
        <dbReference type="Proteomes" id="UP000256838"/>
    </source>
</evidence>
<reference evidence="2 3" key="1">
    <citation type="submission" date="2018-08" db="EMBL/GenBank/DDBJ databases">
        <title>Paraburkholderia sp. DHOM06 isolated from forest soil.</title>
        <authorList>
            <person name="Gao Z.-H."/>
            <person name="Qiu L.-H."/>
        </authorList>
    </citation>
    <scope>NUCLEOTIDE SEQUENCE [LARGE SCALE GENOMIC DNA]</scope>
    <source>
        <strain evidence="2 3">DHOM06</strain>
    </source>
</reference>
<proteinExistence type="predicted"/>
<accession>A0A3D8JPL5</accession>
<feature type="transmembrane region" description="Helical" evidence="1">
    <location>
        <begin position="67"/>
        <end position="89"/>
    </location>
</feature>
<protein>
    <submittedName>
        <fullName evidence="2">Uncharacterized protein</fullName>
    </submittedName>
</protein>